<dbReference type="InterPro" id="IPR036412">
    <property type="entry name" value="HAD-like_sf"/>
</dbReference>
<protein>
    <submittedName>
        <fullName evidence="1">Haloacid dehalogenase-like hydrolase (HAD superfamily)</fullName>
    </submittedName>
</protein>
<dbReference type="HOGENOM" id="CLU_045011_9_1_11"/>
<dbReference type="AlphaFoldDB" id="A0A0H3EA09"/>
<dbReference type="PATRIC" id="fig|702459.3.peg.992"/>
<dbReference type="PANTHER" id="PTHR43611">
    <property type="entry name" value="ALPHA-D-GLUCOSE 1-PHOSPHATE PHOSPHATASE"/>
    <property type="match status" value="1"/>
</dbReference>
<dbReference type="Gene3D" id="3.40.50.1000">
    <property type="entry name" value="HAD superfamily/HAD-like"/>
    <property type="match status" value="1"/>
</dbReference>
<dbReference type="PANTHER" id="PTHR43611:SF3">
    <property type="entry name" value="FLAVIN MONONUCLEOTIDE HYDROLASE 1, CHLOROPLATIC"/>
    <property type="match status" value="1"/>
</dbReference>
<dbReference type="Pfam" id="PF00702">
    <property type="entry name" value="Hydrolase"/>
    <property type="match status" value="1"/>
</dbReference>
<organism evidence="1 2">
    <name type="scientific">Bifidobacterium bifidum (strain PRL2010)</name>
    <dbReference type="NCBI Taxonomy" id="702459"/>
    <lineage>
        <taxon>Bacteria</taxon>
        <taxon>Bacillati</taxon>
        <taxon>Actinomycetota</taxon>
        <taxon>Actinomycetes</taxon>
        <taxon>Bifidobacteriales</taxon>
        <taxon>Bifidobacteriaceae</taxon>
        <taxon>Bifidobacterium</taxon>
    </lineage>
</organism>
<dbReference type="CDD" id="cd02603">
    <property type="entry name" value="HAD_sEH-N_like"/>
    <property type="match status" value="1"/>
</dbReference>
<dbReference type="SFLD" id="SFLDS00003">
    <property type="entry name" value="Haloacid_Dehalogenase"/>
    <property type="match status" value="1"/>
</dbReference>
<evidence type="ECO:0000313" key="1">
    <source>
        <dbReference type="EMBL" id="ADP36037.1"/>
    </source>
</evidence>
<dbReference type="SUPFAM" id="SSF56784">
    <property type="entry name" value="HAD-like"/>
    <property type="match status" value="1"/>
</dbReference>
<name>A0A0H3EA09_BIFBP</name>
<dbReference type="InterPro" id="IPR006439">
    <property type="entry name" value="HAD-SF_hydro_IA"/>
</dbReference>
<accession>A0A0H3EA09</accession>
<dbReference type="eggNOG" id="COG1011">
    <property type="taxonomic scope" value="Bacteria"/>
</dbReference>
<sequence length="209" mass="23573">MSNSPITDVIFDFCGVLLDWQTRACLTGHFPQDTVDAICAPDDPHGFFRYEDRMDAGEDFSHIYPDVVREQGEDIAPIFAYYIEHYGDALPRMLPGMEDLLRDLKRHGYGVWGLTNWSHETIHIAFEKYPQIGELLQDTVVSGIEKMHKPNADIYELALQRFGLEAGHCVFFDDTAKNIVGANEVGIHGLLFDNALQARESLASLGVRL</sequence>
<reference evidence="1 2" key="1">
    <citation type="journal article" date="2010" name="Proc. Natl. Acad. Sci. U.S.A.">
        <title>Genome analysis of Bifidobacterium bifidum PRL2010 reveals metabolic pathways for host-derived glycan foraging.</title>
        <authorList>
            <person name="Turroni F."/>
            <person name="Bottacini F."/>
            <person name="Foroni E."/>
            <person name="Mulder I."/>
            <person name="Kim J.H."/>
            <person name="Zomer A."/>
            <person name="Sanchez B."/>
            <person name="Bidossi A."/>
            <person name="Ferrarini A."/>
            <person name="Giubellini V."/>
            <person name="Delledonne M."/>
            <person name="Henrissat B."/>
            <person name="Coutinho P."/>
            <person name="Oggioni M."/>
            <person name="Fitzgerald G.F."/>
            <person name="Mills D."/>
            <person name="Margolles A."/>
            <person name="Kelly D."/>
            <person name="van Sinderen D."/>
            <person name="Ventura M."/>
        </authorList>
    </citation>
    <scope>NUCLEOTIDE SEQUENCE [LARGE SCALE GENOMIC DNA]</scope>
    <source>
        <strain evidence="1 2">PRL2010</strain>
    </source>
</reference>
<dbReference type="SFLD" id="SFLDG01129">
    <property type="entry name" value="C1.5:_HAD__Beta-PGM__Phosphata"/>
    <property type="match status" value="1"/>
</dbReference>
<dbReference type="RefSeq" id="WP_013363467.1">
    <property type="nucleotide sequence ID" value="NC_014638.1"/>
</dbReference>
<dbReference type="OrthoDB" id="9797415at2"/>
<dbReference type="GO" id="GO:0016787">
    <property type="term" value="F:hydrolase activity"/>
    <property type="evidence" value="ECO:0007669"/>
    <property type="project" value="UniProtKB-KW"/>
</dbReference>
<dbReference type="InterPro" id="IPR023214">
    <property type="entry name" value="HAD_sf"/>
</dbReference>
<dbReference type="PRINTS" id="PR00413">
    <property type="entry name" value="HADHALOGNASE"/>
</dbReference>
<dbReference type="KEGG" id="bbp:BBPR_0961"/>
<dbReference type="EMBL" id="CP001840">
    <property type="protein sequence ID" value="ADP36037.1"/>
    <property type="molecule type" value="Genomic_DNA"/>
</dbReference>
<evidence type="ECO:0000313" key="2">
    <source>
        <dbReference type="Proteomes" id="UP000002312"/>
    </source>
</evidence>
<gene>
    <name evidence="1" type="ordered locus">BBPR_0961</name>
</gene>
<keyword evidence="1" id="KW-0378">Hydrolase</keyword>
<dbReference type="Proteomes" id="UP000002312">
    <property type="component" value="Chromosome"/>
</dbReference>
<proteinExistence type="predicted"/>
<dbReference type="NCBIfam" id="TIGR01509">
    <property type="entry name" value="HAD-SF-IA-v3"/>
    <property type="match status" value="1"/>
</dbReference>